<organism evidence="2 3">
    <name type="scientific">Polaribacter haliotis</name>
    <dbReference type="NCBI Taxonomy" id="1888915"/>
    <lineage>
        <taxon>Bacteria</taxon>
        <taxon>Pseudomonadati</taxon>
        <taxon>Bacteroidota</taxon>
        <taxon>Flavobacteriia</taxon>
        <taxon>Flavobacteriales</taxon>
        <taxon>Flavobacteriaceae</taxon>
    </lineage>
</organism>
<gene>
    <name evidence="2" type="ORF">H9I45_00325</name>
</gene>
<feature type="domain" description="FAS1" evidence="1">
    <location>
        <begin position="34"/>
        <end position="205"/>
    </location>
</feature>
<dbReference type="PROSITE" id="PS51257">
    <property type="entry name" value="PROKAR_LIPOPROTEIN"/>
    <property type="match status" value="1"/>
</dbReference>
<dbReference type="InterPro" id="IPR000782">
    <property type="entry name" value="FAS1_domain"/>
</dbReference>
<name>A0A7L8AFY5_9FLAO</name>
<dbReference type="KEGG" id="phal:H9I45_00325"/>
<sequence>MKNTWLIIIALITIYSCDKELQVIDGGLSEENVNATTFDFISSHKQLDTLAILIEKAGLKNKVNEQTTLFAANNASINRYVNLVLAKMRQTDPEATFTVDDIPVDTLTKYMGAYIFNAKIKRENMTQEGKILAASNGDERRISLEPVDNYNNYLESRPEYVYYTYKGGNAWEDWDDVNSDDESILVRTSNISTINGVVHVLQGTHVLFNYKNN</sequence>
<keyword evidence="3" id="KW-1185">Reference proteome</keyword>
<accession>A0A7L8AFY5</accession>
<dbReference type="Proteomes" id="UP000516764">
    <property type="component" value="Chromosome"/>
</dbReference>
<dbReference type="RefSeq" id="WP_140422782.1">
    <property type="nucleotide sequence ID" value="NZ_CP061813.1"/>
</dbReference>
<proteinExistence type="predicted"/>
<dbReference type="SUPFAM" id="SSF82153">
    <property type="entry name" value="FAS1 domain"/>
    <property type="match status" value="1"/>
</dbReference>
<dbReference type="InterPro" id="IPR036378">
    <property type="entry name" value="FAS1_dom_sf"/>
</dbReference>
<dbReference type="PROSITE" id="PS50213">
    <property type="entry name" value="FAS1"/>
    <property type="match status" value="1"/>
</dbReference>
<evidence type="ECO:0000313" key="3">
    <source>
        <dbReference type="Proteomes" id="UP000516764"/>
    </source>
</evidence>
<evidence type="ECO:0000259" key="1">
    <source>
        <dbReference type="PROSITE" id="PS50213"/>
    </source>
</evidence>
<evidence type="ECO:0000313" key="2">
    <source>
        <dbReference type="EMBL" id="QOD60921.1"/>
    </source>
</evidence>
<dbReference type="EMBL" id="CP061813">
    <property type="protein sequence ID" value="QOD60921.1"/>
    <property type="molecule type" value="Genomic_DNA"/>
</dbReference>
<dbReference type="OrthoDB" id="836286at2"/>
<dbReference type="Gene3D" id="2.30.180.10">
    <property type="entry name" value="FAS1 domain"/>
    <property type="match status" value="1"/>
</dbReference>
<dbReference type="AlphaFoldDB" id="A0A7L8AFY5"/>
<reference evidence="2 3" key="1">
    <citation type="journal article" date="2016" name="Int. J. Syst. Evol. Microbiol.">
        <title>Polaribacter haliotis sp. nov., isolated from the gut of abalone Haliotis discus hannai.</title>
        <authorList>
            <person name="Kim Y.O."/>
            <person name="Park I.S."/>
            <person name="Park S."/>
            <person name="Nam B.H."/>
            <person name="Park J.M."/>
            <person name="Kim D.G."/>
            <person name="Yoon J.H."/>
        </authorList>
    </citation>
    <scope>NUCLEOTIDE SEQUENCE [LARGE SCALE GENOMIC DNA]</scope>
    <source>
        <strain evidence="2 3">KCTC 52418</strain>
    </source>
</reference>
<protein>
    <recommendedName>
        <fullName evidence="1">FAS1 domain-containing protein</fullName>
    </recommendedName>
</protein>